<evidence type="ECO:0000256" key="2">
    <source>
        <dbReference type="SAM" id="Phobius"/>
    </source>
</evidence>
<dbReference type="EMBL" id="GG662621">
    <property type="protein sequence ID" value="EAS00373.2"/>
    <property type="molecule type" value="Genomic_DNA"/>
</dbReference>
<name>I7M2H0_TETTS</name>
<evidence type="ECO:0000313" key="3">
    <source>
        <dbReference type="EMBL" id="EAS00373.2"/>
    </source>
</evidence>
<feature type="region of interest" description="Disordered" evidence="1">
    <location>
        <begin position="670"/>
        <end position="689"/>
    </location>
</feature>
<reference evidence="4" key="1">
    <citation type="journal article" date="2006" name="PLoS Biol.">
        <title>Macronuclear genome sequence of the ciliate Tetrahymena thermophila, a model eukaryote.</title>
        <authorList>
            <person name="Eisen J.A."/>
            <person name="Coyne R.S."/>
            <person name="Wu M."/>
            <person name="Wu D."/>
            <person name="Thiagarajan M."/>
            <person name="Wortman J.R."/>
            <person name="Badger J.H."/>
            <person name="Ren Q."/>
            <person name="Amedeo P."/>
            <person name="Jones K.M."/>
            <person name="Tallon L.J."/>
            <person name="Delcher A.L."/>
            <person name="Salzberg S.L."/>
            <person name="Silva J.C."/>
            <person name="Haas B.J."/>
            <person name="Majoros W.H."/>
            <person name="Farzad M."/>
            <person name="Carlton J.M."/>
            <person name="Smith R.K. Jr."/>
            <person name="Garg J."/>
            <person name="Pearlman R.E."/>
            <person name="Karrer K.M."/>
            <person name="Sun L."/>
            <person name="Manning G."/>
            <person name="Elde N.C."/>
            <person name="Turkewitz A.P."/>
            <person name="Asai D.J."/>
            <person name="Wilkes D.E."/>
            <person name="Wang Y."/>
            <person name="Cai H."/>
            <person name="Collins K."/>
            <person name="Stewart B.A."/>
            <person name="Lee S.R."/>
            <person name="Wilamowska K."/>
            <person name="Weinberg Z."/>
            <person name="Ruzzo W.L."/>
            <person name="Wloga D."/>
            <person name="Gaertig J."/>
            <person name="Frankel J."/>
            <person name="Tsao C.-C."/>
            <person name="Gorovsky M.A."/>
            <person name="Keeling P.J."/>
            <person name="Waller R.F."/>
            <person name="Patron N.J."/>
            <person name="Cherry J.M."/>
            <person name="Stover N.A."/>
            <person name="Krieger C.J."/>
            <person name="del Toro C."/>
            <person name="Ryder H.F."/>
            <person name="Williamson S.C."/>
            <person name="Barbeau R.A."/>
            <person name="Hamilton E.P."/>
            <person name="Orias E."/>
        </authorList>
    </citation>
    <scope>NUCLEOTIDE SEQUENCE [LARGE SCALE GENOMIC DNA]</scope>
    <source>
        <strain evidence="4">SB210</strain>
    </source>
</reference>
<feature type="region of interest" description="Disordered" evidence="1">
    <location>
        <begin position="719"/>
        <end position="758"/>
    </location>
</feature>
<evidence type="ECO:0000313" key="4">
    <source>
        <dbReference type="Proteomes" id="UP000009168"/>
    </source>
</evidence>
<protein>
    <submittedName>
        <fullName evidence="3">Transmembrane protein, putative</fullName>
    </submittedName>
</protein>
<dbReference type="SUPFAM" id="SSF57184">
    <property type="entry name" value="Growth factor receptor domain"/>
    <property type="match status" value="1"/>
</dbReference>
<feature type="transmembrane region" description="Helical" evidence="2">
    <location>
        <begin position="374"/>
        <end position="395"/>
    </location>
</feature>
<feature type="transmembrane region" description="Helical" evidence="2">
    <location>
        <begin position="351"/>
        <end position="367"/>
    </location>
</feature>
<feature type="transmembrane region" description="Helical" evidence="2">
    <location>
        <begin position="326"/>
        <end position="345"/>
    </location>
</feature>
<dbReference type="InterPro" id="IPR009030">
    <property type="entry name" value="Growth_fac_rcpt_cys_sf"/>
</dbReference>
<feature type="transmembrane region" description="Helical" evidence="2">
    <location>
        <begin position="176"/>
        <end position="196"/>
    </location>
</feature>
<dbReference type="AlphaFoldDB" id="I7M2H0"/>
<dbReference type="Proteomes" id="UP000009168">
    <property type="component" value="Unassembled WGS sequence"/>
</dbReference>
<feature type="compositionally biased region" description="Basic and acidic residues" evidence="1">
    <location>
        <begin position="670"/>
        <end position="687"/>
    </location>
</feature>
<dbReference type="InParanoid" id="I7M2H0"/>
<keyword evidence="2" id="KW-0472">Membrane</keyword>
<keyword evidence="4" id="KW-1185">Reference proteome</keyword>
<evidence type="ECO:0000256" key="1">
    <source>
        <dbReference type="SAM" id="MobiDB-lite"/>
    </source>
</evidence>
<sequence length="758" mass="88719">MCHSTCATCNQGKNTFADCTACNASRYLFDNSCLCPKGQDTDSSYNCYDFDSSVSNLQDFVYALQYGLLSLMIISLFIKRHIPLTRKLLDTCQTIGLLFYIHQYYEPRTTVAFQLFQMTNLSTLIPNYIANHFYGQDMQLNASNTYTYLNMGNENQTPDYKFLINGKSSNFLINQLQVFVIWAVGLILFLVVGAGISIINQGKGFCEYIRFNFMNYVYIIFYFTFQESFLNLFLQLKNLQWTQAIHYISLGILILYFVLALFIIRSILISQNSYPKDQIQKKIEIFRRRDQCHFLFAFEDPLTDISIQEKSEKSAQSPTEIVTSSWIVLSLIQKLIMTGVIVFQYNNKVEISLIVIIVIFFKLFFLIRPIKNKVILIFSFLADCYVVVVIILSVYSYLVYLLWPGILVLNFLMILEDVFSSKFYPTVQEVNYLEKITHLQQNEEYQQNQKLNYQKNQELVVQNIAQSQNNPQHINNNLSNQQNQLDYSIQIPLKNSQQQEQSVLIKQDNSMTNQNLAYEQSLNQERLESQQYAQKSMRNNIPEVINISQNQNNQHAITDKEIIGNLQKQPPAVQPKAQNQQMIEMKQKYLERMRKQNESLLQKQPTQAELKKPNLDDEYDLINGSNQLQNNQNLNKSKQNLLFYGPENISQNNQNNFNNKKNQLSDVALKDSDRKSNKNNNIDKDSFFDTQEEYDNDYSQLPSVKPQNSLDKQQFNQNKEMQNVQQKRQNSYQQQPDRKQSLEQKKIDEELSNQWKFN</sequence>
<feature type="compositionally biased region" description="Basic and acidic residues" evidence="1">
    <location>
        <begin position="736"/>
        <end position="749"/>
    </location>
</feature>
<feature type="transmembrane region" description="Helical" evidence="2">
    <location>
        <begin position="245"/>
        <end position="268"/>
    </location>
</feature>
<keyword evidence="2" id="KW-1133">Transmembrane helix</keyword>
<proteinExistence type="predicted"/>
<dbReference type="InterPro" id="IPR006212">
    <property type="entry name" value="Furin_repeat"/>
</dbReference>
<gene>
    <name evidence="3" type="ORF">TTHERM_00219460</name>
</gene>
<dbReference type="GeneID" id="7839464"/>
<dbReference type="RefSeq" id="XP_001020618.2">
    <property type="nucleotide sequence ID" value="XM_001020618.2"/>
</dbReference>
<dbReference type="CDD" id="cd00064">
    <property type="entry name" value="FU"/>
    <property type="match status" value="1"/>
</dbReference>
<feature type="transmembrane region" description="Helical" evidence="2">
    <location>
        <begin position="60"/>
        <end position="78"/>
    </location>
</feature>
<feature type="compositionally biased region" description="Polar residues" evidence="1">
    <location>
        <begin position="719"/>
        <end position="735"/>
    </location>
</feature>
<dbReference type="KEGG" id="tet:TTHERM_00219460"/>
<accession>I7M2H0</accession>
<keyword evidence="2 3" id="KW-0812">Transmembrane</keyword>
<organism evidence="3 4">
    <name type="scientific">Tetrahymena thermophila (strain SB210)</name>
    <dbReference type="NCBI Taxonomy" id="312017"/>
    <lineage>
        <taxon>Eukaryota</taxon>
        <taxon>Sar</taxon>
        <taxon>Alveolata</taxon>
        <taxon>Ciliophora</taxon>
        <taxon>Intramacronucleata</taxon>
        <taxon>Oligohymenophorea</taxon>
        <taxon>Hymenostomatida</taxon>
        <taxon>Tetrahymenina</taxon>
        <taxon>Tetrahymenidae</taxon>
        <taxon>Tetrahymena</taxon>
    </lineage>
</organism>
<feature type="transmembrane region" description="Helical" evidence="2">
    <location>
        <begin position="401"/>
        <end position="419"/>
    </location>
</feature>